<dbReference type="EMBL" id="KK119561">
    <property type="protein sequence ID" value="KFM76024.1"/>
    <property type="molecule type" value="Genomic_DNA"/>
</dbReference>
<sequence length="38" mass="4481">MINYLLQSSYVEAICHSRNDFMEKEWSSVLARKISCID</sequence>
<evidence type="ECO:0000313" key="1">
    <source>
        <dbReference type="EMBL" id="KFM76024.1"/>
    </source>
</evidence>
<gene>
    <name evidence="1" type="ORF">X975_07164</name>
</gene>
<evidence type="ECO:0000313" key="2">
    <source>
        <dbReference type="Proteomes" id="UP000054359"/>
    </source>
</evidence>
<organism evidence="1 2">
    <name type="scientific">Stegodyphus mimosarum</name>
    <name type="common">African social velvet spider</name>
    <dbReference type="NCBI Taxonomy" id="407821"/>
    <lineage>
        <taxon>Eukaryota</taxon>
        <taxon>Metazoa</taxon>
        <taxon>Ecdysozoa</taxon>
        <taxon>Arthropoda</taxon>
        <taxon>Chelicerata</taxon>
        <taxon>Arachnida</taxon>
        <taxon>Araneae</taxon>
        <taxon>Araneomorphae</taxon>
        <taxon>Entelegynae</taxon>
        <taxon>Eresoidea</taxon>
        <taxon>Eresidae</taxon>
        <taxon>Stegodyphus</taxon>
    </lineage>
</organism>
<name>A0A087UF85_STEMI</name>
<dbReference type="Proteomes" id="UP000054359">
    <property type="component" value="Unassembled WGS sequence"/>
</dbReference>
<accession>A0A087UF85</accession>
<dbReference type="AlphaFoldDB" id="A0A087UF85"/>
<feature type="non-terminal residue" evidence="1">
    <location>
        <position position="38"/>
    </location>
</feature>
<proteinExistence type="predicted"/>
<keyword evidence="2" id="KW-1185">Reference proteome</keyword>
<protein>
    <submittedName>
        <fullName evidence="1">Uncharacterized protein</fullName>
    </submittedName>
</protein>
<reference evidence="1 2" key="1">
    <citation type="submission" date="2013-11" db="EMBL/GenBank/DDBJ databases">
        <title>Genome sequencing of Stegodyphus mimosarum.</title>
        <authorList>
            <person name="Bechsgaard J."/>
        </authorList>
    </citation>
    <scope>NUCLEOTIDE SEQUENCE [LARGE SCALE GENOMIC DNA]</scope>
</reference>